<dbReference type="GO" id="GO:0015074">
    <property type="term" value="P:DNA integration"/>
    <property type="evidence" value="ECO:0007669"/>
    <property type="project" value="UniProtKB-KW"/>
</dbReference>
<dbReference type="HOGENOM" id="CLU_041884_1_0_2"/>
<dbReference type="GO" id="GO:0003677">
    <property type="term" value="F:DNA binding"/>
    <property type="evidence" value="ECO:0007669"/>
    <property type="project" value="UniProtKB-UniRule"/>
</dbReference>
<feature type="domain" description="Core-binding (CB)" evidence="6">
    <location>
        <begin position="6"/>
        <end position="102"/>
    </location>
</feature>
<evidence type="ECO:0000313" key="8">
    <source>
        <dbReference type="Proteomes" id="UP000033063"/>
    </source>
</evidence>
<dbReference type="PROSITE" id="PS51898">
    <property type="entry name" value="TYR_RECOMBINASE"/>
    <property type="match status" value="1"/>
</dbReference>
<keyword evidence="2 4" id="KW-0238">DNA-binding</keyword>
<dbReference type="PANTHER" id="PTHR30349">
    <property type="entry name" value="PHAGE INTEGRASE-RELATED"/>
    <property type="match status" value="1"/>
</dbReference>
<dbReference type="SUPFAM" id="SSF56349">
    <property type="entry name" value="DNA breaking-rejoining enzymes"/>
    <property type="match status" value="1"/>
</dbReference>
<dbReference type="InterPro" id="IPR044068">
    <property type="entry name" value="CB"/>
</dbReference>
<reference evidence="7 8" key="1">
    <citation type="submission" date="2014-07" db="EMBL/GenBank/DDBJ databases">
        <title>Methanogenic archaea and the global carbon cycle.</title>
        <authorList>
            <person name="Henriksen J.R."/>
            <person name="Luke J."/>
            <person name="Reinhart S."/>
            <person name="Benedict M.N."/>
            <person name="Youngblut N.D."/>
            <person name="Metcalf M.E."/>
            <person name="Whitaker R.J."/>
            <person name="Metcalf W.W."/>
        </authorList>
    </citation>
    <scope>NUCLEOTIDE SEQUENCE [LARGE SCALE GENOMIC DNA]</scope>
    <source>
        <strain evidence="7 8">LYC</strain>
    </source>
</reference>
<evidence type="ECO:0000313" key="7">
    <source>
        <dbReference type="EMBL" id="AKB67600.1"/>
    </source>
</evidence>
<dbReference type="Pfam" id="PF00589">
    <property type="entry name" value="Phage_integrase"/>
    <property type="match status" value="1"/>
</dbReference>
<evidence type="ECO:0000256" key="3">
    <source>
        <dbReference type="ARBA" id="ARBA00023172"/>
    </source>
</evidence>
<keyword evidence="3" id="KW-0233">DNA recombination</keyword>
<dbReference type="Proteomes" id="UP000033063">
    <property type="component" value="Chromosome"/>
</dbReference>
<keyword evidence="1" id="KW-0229">DNA integration</keyword>
<protein>
    <recommendedName>
        <fullName evidence="9">Integrase</fullName>
    </recommendedName>
</protein>
<evidence type="ECO:0000256" key="1">
    <source>
        <dbReference type="ARBA" id="ARBA00022908"/>
    </source>
</evidence>
<dbReference type="PATRIC" id="fig|1434114.4.peg.1316"/>
<accession>A0A0E3RR74</accession>
<evidence type="ECO:0000259" key="5">
    <source>
        <dbReference type="PROSITE" id="PS51898"/>
    </source>
</evidence>
<dbReference type="Gene3D" id="1.10.443.10">
    <property type="entry name" value="Intergrase catalytic core"/>
    <property type="match status" value="1"/>
</dbReference>
<sequence length="431" mass="50181">MNYKELKDDKYIKDWLSGIGARKTTREGYIDSMRAFTEFLDKTPEQIILESEEDIRSGKLMRERQIFNDLREFREDLESSNAAPMSIKARLTGVRSFFNFYNITLPVLPRSATSARPLMENRAIPEKEDIREILDVADTLEKALVLTGVSSGLAVNEISNLTVNGFMDGYDKETEITTLHLIREKVGYEFYTFLTPEASRAVWAYLEYRGRTSDSKDKVRQNQLLKQRVRYDRRGNPTGYLFINRAIPNEYLEIKNEREAEELRKLSPKSIQKTYRELNEKARKSSPFGKRNLVRSHCVRKFFNSTLLANGASLFYVDFLMGHQIDGTRDAYYRADPIALKNKYEKYIPWLTIKKELNVSESPEYKKVISENEILARETAKATVERAELQDLRKKMEAVPQTVDDQIQKLMESKLEELVESRLNDLLKNVK</sequence>
<dbReference type="PANTHER" id="PTHR30349:SF41">
    <property type="entry name" value="INTEGRASE_RECOMBINASE PROTEIN MJ0367-RELATED"/>
    <property type="match status" value="1"/>
</dbReference>
<dbReference type="AlphaFoldDB" id="A0A0E3RR74"/>
<evidence type="ECO:0000256" key="2">
    <source>
        <dbReference type="ARBA" id="ARBA00023125"/>
    </source>
</evidence>
<dbReference type="InterPro" id="IPR011010">
    <property type="entry name" value="DNA_brk_join_enz"/>
</dbReference>
<dbReference type="RefSeq" id="WP_048040128.1">
    <property type="nucleotide sequence ID" value="NZ_CP009513.1"/>
</dbReference>
<dbReference type="InterPro" id="IPR002104">
    <property type="entry name" value="Integrase_catalytic"/>
</dbReference>
<name>A0A0E3RR74_METMZ</name>
<dbReference type="InterPro" id="IPR050090">
    <property type="entry name" value="Tyrosine_recombinase_XerCD"/>
</dbReference>
<organism evidence="7 8">
    <name type="scientific">Methanosarcina mazei LYC</name>
    <dbReference type="NCBI Taxonomy" id="1434114"/>
    <lineage>
        <taxon>Archaea</taxon>
        <taxon>Methanobacteriati</taxon>
        <taxon>Methanobacteriota</taxon>
        <taxon>Stenosarchaea group</taxon>
        <taxon>Methanomicrobia</taxon>
        <taxon>Methanosarcinales</taxon>
        <taxon>Methanosarcinaceae</taxon>
        <taxon>Methanosarcina</taxon>
    </lineage>
</organism>
<evidence type="ECO:0008006" key="9">
    <source>
        <dbReference type="Google" id="ProtNLM"/>
    </source>
</evidence>
<dbReference type="EMBL" id="CP009513">
    <property type="protein sequence ID" value="AKB67600.1"/>
    <property type="molecule type" value="Genomic_DNA"/>
</dbReference>
<dbReference type="GO" id="GO:0006310">
    <property type="term" value="P:DNA recombination"/>
    <property type="evidence" value="ECO:0007669"/>
    <property type="project" value="UniProtKB-KW"/>
</dbReference>
<dbReference type="InterPro" id="IPR010998">
    <property type="entry name" value="Integrase_recombinase_N"/>
</dbReference>
<proteinExistence type="predicted"/>
<evidence type="ECO:0000256" key="4">
    <source>
        <dbReference type="PROSITE-ProRule" id="PRU01248"/>
    </source>
</evidence>
<evidence type="ECO:0000259" key="6">
    <source>
        <dbReference type="PROSITE" id="PS51900"/>
    </source>
</evidence>
<dbReference type="GeneID" id="24877247"/>
<dbReference type="PROSITE" id="PS51900">
    <property type="entry name" value="CB"/>
    <property type="match status" value="1"/>
</dbReference>
<feature type="domain" description="Tyr recombinase" evidence="5">
    <location>
        <begin position="120"/>
        <end position="345"/>
    </location>
</feature>
<dbReference type="Gene3D" id="1.10.150.130">
    <property type="match status" value="1"/>
</dbReference>
<gene>
    <name evidence="7" type="ORF">MSMAL_1057</name>
</gene>
<dbReference type="InterPro" id="IPR013762">
    <property type="entry name" value="Integrase-like_cat_sf"/>
</dbReference>